<dbReference type="RefSeq" id="WP_076688164.1">
    <property type="nucleotide sequence ID" value="NZ_CP015588.1"/>
</dbReference>
<protein>
    <recommendedName>
        <fullName evidence="3">DoxX family protein</fullName>
    </recommendedName>
</protein>
<evidence type="ECO:0000313" key="2">
    <source>
        <dbReference type="Proteomes" id="UP000187191"/>
    </source>
</evidence>
<dbReference type="EMBL" id="CP015588">
    <property type="protein sequence ID" value="APY90266.1"/>
    <property type="molecule type" value="Genomic_DNA"/>
</dbReference>
<keyword evidence="2" id="KW-1185">Reference proteome</keyword>
<name>A0ABN4VRY6_9ACTN</name>
<evidence type="ECO:0008006" key="3">
    <source>
        <dbReference type="Google" id="ProtNLM"/>
    </source>
</evidence>
<dbReference type="Proteomes" id="UP000187191">
    <property type="component" value="Chromosome"/>
</dbReference>
<organism evidence="1 2">
    <name type="scientific">Streptomyces alfalfae</name>
    <dbReference type="NCBI Taxonomy" id="1642299"/>
    <lineage>
        <taxon>Bacteria</taxon>
        <taxon>Bacillati</taxon>
        <taxon>Actinomycetota</taxon>
        <taxon>Actinomycetes</taxon>
        <taxon>Kitasatosporales</taxon>
        <taxon>Streptomycetaceae</taxon>
        <taxon>Streptomyces</taxon>
    </lineage>
</organism>
<reference evidence="1 2" key="1">
    <citation type="submission" date="2016-05" db="EMBL/GenBank/DDBJ databases">
        <authorList>
            <person name="Gu J."/>
        </authorList>
    </citation>
    <scope>NUCLEOTIDE SEQUENCE [LARGE SCALE GENOMIC DNA]</scope>
    <source>
        <strain evidence="1 2">ACCC40021</strain>
    </source>
</reference>
<gene>
    <name evidence="1" type="ORF">A7J05_35525</name>
</gene>
<proteinExistence type="predicted"/>
<accession>A0ABN4VRY6</accession>
<sequence length="137" mass="14124">MRYARHAKGALTVTAATAASHTLMSSGYTWARDSATAGDTVFSGAFEFLVTTAASWALMPLVLWAGMRAMGEVGNTVMLVTGGLFWVGLSGYFIDDIDRAGGQIPILALTAYVLLCTGLAGTGPSTAAETAAEPNLS</sequence>
<evidence type="ECO:0000313" key="1">
    <source>
        <dbReference type="EMBL" id="APY90266.1"/>
    </source>
</evidence>